<sequence length="714" mass="81150">MESGLCPKRLIYIALISTFLITLTIDVQAQEKQKRILNAISAETQTIKIDGLLNETLWQLGDAADHFVQQEPHVGAAALAHSFVRMAYDETHLYIAAILRDPKPEKIHADERQEDGRFDRSDAFAVLIDTYHDHQNGFFFESNPLSAMADALVSQEGSAINRDWDGSWQVAAQRTARGWSVEFKIPFETLRFRPGDGQTWGIQFRRRVPHLKEVSFWSPLSIEQNFFEISRSGHLEGIKVPNKKKPFSFKPYVRGAYQKDKTGADGSSDTDFDGGLDLRYQLRSNLALDLTWNTDFAETEVDRFRTNLTRFPLFFPEKREFFLEGKGLYDFGLSRRVQPFFSRRIGLVSGQAIPILGGGKLSGKIGPYGIGALLMQTEKKGGAPAEQFGVLRLSRDLGLRSNLGLIVTERAERGGSNNETLGVDATFAPQTHLTTNAFWLRSNDQEESSGIAQFAEMDWRDPFWRIRLNHLRVGENFDPALGFVQQTDLDESVGFIDIRPQPKSGLIRELGFKVETTYQRDTQNNFLYQSNYNRIQADFRSGDFILISVDPQRERLPDDFEIRKGIVIPAGTYKYTHSNVIFTSDERRPLAGEVNVLWGGFYGGRKTSLSFTLTGAPQEGVKIGGGWNVDWVRLPQGDFSSQVLSGDITWSLSNVLLLQSLFQWDKEDKSLAANLRLSWEYKDQSWFYFIVNPSRQNGKDRLLVLTKLTFRWNP</sequence>
<dbReference type="Gene3D" id="2.60.40.1190">
    <property type="match status" value="1"/>
</dbReference>
<accession>A0A3B1CXE9</accession>
<dbReference type="Pfam" id="PF06452">
    <property type="entry name" value="CBM9_1"/>
    <property type="match status" value="1"/>
</dbReference>
<dbReference type="Pfam" id="PF19313">
    <property type="entry name" value="DUF5916"/>
    <property type="match status" value="1"/>
</dbReference>
<dbReference type="InterPro" id="IPR010502">
    <property type="entry name" value="Carb-bd_dom_fam9"/>
</dbReference>
<dbReference type="GO" id="GO:0004553">
    <property type="term" value="F:hydrolase activity, hydrolyzing O-glycosyl compounds"/>
    <property type="evidence" value="ECO:0007669"/>
    <property type="project" value="InterPro"/>
</dbReference>
<protein>
    <submittedName>
        <fullName evidence="3">Uncharacterized protein</fullName>
    </submittedName>
</protein>
<evidence type="ECO:0000313" key="3">
    <source>
        <dbReference type="EMBL" id="VAX28588.1"/>
    </source>
</evidence>
<proteinExistence type="predicted"/>
<dbReference type="GO" id="GO:0030246">
    <property type="term" value="F:carbohydrate binding"/>
    <property type="evidence" value="ECO:0007669"/>
    <property type="project" value="InterPro"/>
</dbReference>
<evidence type="ECO:0000259" key="2">
    <source>
        <dbReference type="Pfam" id="PF19313"/>
    </source>
</evidence>
<dbReference type="AlphaFoldDB" id="A0A3B1CXE9"/>
<evidence type="ECO:0000259" key="1">
    <source>
        <dbReference type="Pfam" id="PF06452"/>
    </source>
</evidence>
<dbReference type="EMBL" id="UOGF01000040">
    <property type="protein sequence ID" value="VAX28588.1"/>
    <property type="molecule type" value="Genomic_DNA"/>
</dbReference>
<dbReference type="SUPFAM" id="SSF49344">
    <property type="entry name" value="CBD9-like"/>
    <property type="match status" value="1"/>
</dbReference>
<name>A0A3B1CXE9_9ZZZZ</name>
<dbReference type="GO" id="GO:0016052">
    <property type="term" value="P:carbohydrate catabolic process"/>
    <property type="evidence" value="ECO:0007669"/>
    <property type="project" value="InterPro"/>
</dbReference>
<feature type="domain" description="DUF5916" evidence="2">
    <location>
        <begin position="248"/>
        <end position="347"/>
    </location>
</feature>
<dbReference type="InterPro" id="IPR045670">
    <property type="entry name" value="DUF5916"/>
</dbReference>
<reference evidence="3" key="1">
    <citation type="submission" date="2018-06" db="EMBL/GenBank/DDBJ databases">
        <authorList>
            <person name="Zhirakovskaya E."/>
        </authorList>
    </citation>
    <scope>NUCLEOTIDE SEQUENCE</scope>
</reference>
<organism evidence="3">
    <name type="scientific">hydrothermal vent metagenome</name>
    <dbReference type="NCBI Taxonomy" id="652676"/>
    <lineage>
        <taxon>unclassified sequences</taxon>
        <taxon>metagenomes</taxon>
        <taxon>ecological metagenomes</taxon>
    </lineage>
</organism>
<dbReference type="CDD" id="cd09618">
    <property type="entry name" value="CBM9_like_2"/>
    <property type="match status" value="1"/>
</dbReference>
<feature type="domain" description="Carbohydrate-binding" evidence="1">
    <location>
        <begin position="49"/>
        <end position="204"/>
    </location>
</feature>
<gene>
    <name evidence="3" type="ORF">MNBD_NITROSPIRAE01-779</name>
</gene>